<proteinExistence type="predicted"/>
<evidence type="ECO:0000313" key="1">
    <source>
        <dbReference type="EMBL" id="KAJ0037308.1"/>
    </source>
</evidence>
<organism evidence="1 2">
    <name type="scientific">Pistacia integerrima</name>
    <dbReference type="NCBI Taxonomy" id="434235"/>
    <lineage>
        <taxon>Eukaryota</taxon>
        <taxon>Viridiplantae</taxon>
        <taxon>Streptophyta</taxon>
        <taxon>Embryophyta</taxon>
        <taxon>Tracheophyta</taxon>
        <taxon>Spermatophyta</taxon>
        <taxon>Magnoliopsida</taxon>
        <taxon>eudicotyledons</taxon>
        <taxon>Gunneridae</taxon>
        <taxon>Pentapetalae</taxon>
        <taxon>rosids</taxon>
        <taxon>malvids</taxon>
        <taxon>Sapindales</taxon>
        <taxon>Anacardiaceae</taxon>
        <taxon>Pistacia</taxon>
    </lineage>
</organism>
<dbReference type="Proteomes" id="UP001163603">
    <property type="component" value="Chromosome 6"/>
</dbReference>
<dbReference type="EMBL" id="CM047741">
    <property type="protein sequence ID" value="KAJ0037308.1"/>
    <property type="molecule type" value="Genomic_DNA"/>
</dbReference>
<name>A0ACC0YIM5_9ROSI</name>
<reference evidence="2" key="1">
    <citation type="journal article" date="2023" name="G3 (Bethesda)">
        <title>Genome assembly and association tests identify interacting loci associated with vigor, precocity, and sex in interspecific pistachio rootstocks.</title>
        <authorList>
            <person name="Palmer W."/>
            <person name="Jacygrad E."/>
            <person name="Sagayaradj S."/>
            <person name="Cavanaugh K."/>
            <person name="Han R."/>
            <person name="Bertier L."/>
            <person name="Beede B."/>
            <person name="Kafkas S."/>
            <person name="Golino D."/>
            <person name="Preece J."/>
            <person name="Michelmore R."/>
        </authorList>
    </citation>
    <scope>NUCLEOTIDE SEQUENCE [LARGE SCALE GENOMIC DNA]</scope>
</reference>
<comment type="caution">
    <text evidence="1">The sequence shown here is derived from an EMBL/GenBank/DDBJ whole genome shotgun (WGS) entry which is preliminary data.</text>
</comment>
<accession>A0ACC0YIM5</accession>
<protein>
    <submittedName>
        <fullName evidence="1">Uncharacterized protein</fullName>
    </submittedName>
</protein>
<keyword evidence="2" id="KW-1185">Reference proteome</keyword>
<evidence type="ECO:0000313" key="2">
    <source>
        <dbReference type="Proteomes" id="UP001163603"/>
    </source>
</evidence>
<sequence>MQIIEKLSVSAPSPEARLNVLKEIAQEYNVVWDSSQSEAALSKKHEDLLGGSKEIYGGASTPQASVRQSSPRSSSSNGARPILPSESRLGSQHLQVPSPPSIMPVLRTNEIEQSAKSSNAVPVSDTKRETTSQSSDVLERARAAIAFAERASAAARAAAQLVNAEFGSLKLEGKSS</sequence>
<gene>
    <name evidence="1" type="ORF">Pint_21966</name>
</gene>